<proteinExistence type="inferred from homology"/>
<evidence type="ECO:0000313" key="8">
    <source>
        <dbReference type="EMBL" id="OGC87646.1"/>
    </source>
</evidence>
<sequence>MVDMLDTNKLEFSPSVSILVAGVLIAGAIVYTNAFPSQATGQPAGQVVAVAAANVSAPSADDHRFGSATAPIVLIEYSDFQCPFCSRVHPTLKRIVEESNGGIAWVYRHLPLESIHSEAKPAALASECVFEQLGNDGFWKFADALFADQSKMSSAYYAQVAGSLGANTVTFNACMASKKYASKIDAQTQEAMRSGGNGTPFTVVYGKGKQEPVSGALPYEQFMAVINSL</sequence>
<organism evidence="8 9">
    <name type="scientific">Candidatus Adlerbacteria bacterium RIFCSPLOWO2_01_FULL_54_21b</name>
    <dbReference type="NCBI Taxonomy" id="1797245"/>
    <lineage>
        <taxon>Bacteria</taxon>
        <taxon>Candidatus Adleribacteriota</taxon>
    </lineage>
</organism>
<dbReference type="GO" id="GO:0016491">
    <property type="term" value="F:oxidoreductase activity"/>
    <property type="evidence" value="ECO:0007669"/>
    <property type="project" value="UniProtKB-KW"/>
</dbReference>
<dbReference type="Proteomes" id="UP000178585">
    <property type="component" value="Unassembled WGS sequence"/>
</dbReference>
<gene>
    <name evidence="8" type="ORF">A2949_01985</name>
</gene>
<evidence type="ECO:0000256" key="4">
    <source>
        <dbReference type="ARBA" id="ARBA00023157"/>
    </source>
</evidence>
<evidence type="ECO:0000256" key="2">
    <source>
        <dbReference type="ARBA" id="ARBA00022729"/>
    </source>
</evidence>
<dbReference type="EMBL" id="MEWZ01000002">
    <property type="protein sequence ID" value="OGC87646.1"/>
    <property type="molecule type" value="Genomic_DNA"/>
</dbReference>
<protein>
    <recommendedName>
        <fullName evidence="7">Thioredoxin domain-containing protein</fullName>
    </recommendedName>
</protein>
<dbReference type="PANTHER" id="PTHR13887:SF14">
    <property type="entry name" value="DISULFIDE BOND FORMATION PROTEIN D"/>
    <property type="match status" value="1"/>
</dbReference>
<keyword evidence="3" id="KW-0560">Oxidoreductase</keyword>
<dbReference type="PANTHER" id="PTHR13887">
    <property type="entry name" value="GLUTATHIONE S-TRANSFERASE KAPPA"/>
    <property type="match status" value="1"/>
</dbReference>
<accession>A0A1F4Y1I6</accession>
<evidence type="ECO:0000313" key="9">
    <source>
        <dbReference type="Proteomes" id="UP000178585"/>
    </source>
</evidence>
<keyword evidence="6" id="KW-0472">Membrane</keyword>
<keyword evidence="5" id="KW-0676">Redox-active center</keyword>
<evidence type="ECO:0000256" key="5">
    <source>
        <dbReference type="ARBA" id="ARBA00023284"/>
    </source>
</evidence>
<dbReference type="InterPro" id="IPR012336">
    <property type="entry name" value="Thioredoxin-like_fold"/>
</dbReference>
<keyword evidence="6" id="KW-1133">Transmembrane helix</keyword>
<dbReference type="InterPro" id="IPR013766">
    <property type="entry name" value="Thioredoxin_domain"/>
</dbReference>
<feature type="domain" description="Thioredoxin" evidence="7">
    <location>
        <begin position="24"/>
        <end position="229"/>
    </location>
</feature>
<dbReference type="Gene3D" id="3.40.30.10">
    <property type="entry name" value="Glutaredoxin"/>
    <property type="match status" value="1"/>
</dbReference>
<evidence type="ECO:0000256" key="3">
    <source>
        <dbReference type="ARBA" id="ARBA00023002"/>
    </source>
</evidence>
<comment type="similarity">
    <text evidence="1">Belongs to the thioredoxin family. DsbA subfamily.</text>
</comment>
<dbReference type="InterPro" id="IPR036249">
    <property type="entry name" value="Thioredoxin-like_sf"/>
</dbReference>
<evidence type="ECO:0000259" key="7">
    <source>
        <dbReference type="PROSITE" id="PS51352"/>
    </source>
</evidence>
<keyword evidence="2" id="KW-0732">Signal</keyword>
<name>A0A1F4Y1I6_9BACT</name>
<dbReference type="AlphaFoldDB" id="A0A1F4Y1I6"/>
<keyword evidence="6" id="KW-0812">Transmembrane</keyword>
<keyword evidence="4" id="KW-1015">Disulfide bond</keyword>
<dbReference type="PROSITE" id="PS51352">
    <property type="entry name" value="THIOREDOXIN_2"/>
    <property type="match status" value="1"/>
</dbReference>
<feature type="transmembrane region" description="Helical" evidence="6">
    <location>
        <begin position="12"/>
        <end position="31"/>
    </location>
</feature>
<evidence type="ECO:0000256" key="1">
    <source>
        <dbReference type="ARBA" id="ARBA00005791"/>
    </source>
</evidence>
<dbReference type="STRING" id="1797245.A2949_01985"/>
<evidence type="ECO:0000256" key="6">
    <source>
        <dbReference type="SAM" id="Phobius"/>
    </source>
</evidence>
<comment type="caution">
    <text evidence="8">The sequence shown here is derived from an EMBL/GenBank/DDBJ whole genome shotgun (WGS) entry which is preliminary data.</text>
</comment>
<reference evidence="8 9" key="1">
    <citation type="journal article" date="2016" name="Nat. Commun.">
        <title>Thousands of microbial genomes shed light on interconnected biogeochemical processes in an aquifer system.</title>
        <authorList>
            <person name="Anantharaman K."/>
            <person name="Brown C.T."/>
            <person name="Hug L.A."/>
            <person name="Sharon I."/>
            <person name="Castelle C.J."/>
            <person name="Probst A.J."/>
            <person name="Thomas B.C."/>
            <person name="Singh A."/>
            <person name="Wilkins M.J."/>
            <person name="Karaoz U."/>
            <person name="Brodie E.L."/>
            <person name="Williams K.H."/>
            <person name="Hubbard S.S."/>
            <person name="Banfield J.F."/>
        </authorList>
    </citation>
    <scope>NUCLEOTIDE SEQUENCE [LARGE SCALE GENOMIC DNA]</scope>
</reference>
<dbReference type="SUPFAM" id="SSF52833">
    <property type="entry name" value="Thioredoxin-like"/>
    <property type="match status" value="1"/>
</dbReference>
<dbReference type="Pfam" id="PF13462">
    <property type="entry name" value="Thioredoxin_4"/>
    <property type="match status" value="1"/>
</dbReference>